<dbReference type="AlphaFoldDB" id="A0A1H1RG26"/>
<dbReference type="SMART" id="SM00267">
    <property type="entry name" value="GGDEF"/>
    <property type="match status" value="1"/>
</dbReference>
<dbReference type="PROSITE" id="PS50887">
    <property type="entry name" value="GGDEF"/>
    <property type="match status" value="1"/>
</dbReference>
<dbReference type="SUPFAM" id="SSF141868">
    <property type="entry name" value="EAL domain-like"/>
    <property type="match status" value="1"/>
</dbReference>
<keyword evidence="5" id="KW-1185">Reference proteome</keyword>
<feature type="transmembrane region" description="Helical" evidence="1">
    <location>
        <begin position="172"/>
        <end position="194"/>
    </location>
</feature>
<keyword evidence="1" id="KW-1133">Transmembrane helix</keyword>
<feature type="domain" description="GGDEF" evidence="3">
    <location>
        <begin position="360"/>
        <end position="493"/>
    </location>
</feature>
<dbReference type="InterPro" id="IPR029787">
    <property type="entry name" value="Nucleotide_cyclase"/>
</dbReference>
<dbReference type="Gene3D" id="3.20.20.450">
    <property type="entry name" value="EAL domain"/>
    <property type="match status" value="1"/>
</dbReference>
<dbReference type="PROSITE" id="PS50883">
    <property type="entry name" value="EAL"/>
    <property type="match status" value="1"/>
</dbReference>
<dbReference type="Pfam" id="PF00990">
    <property type="entry name" value="GGDEF"/>
    <property type="match status" value="1"/>
</dbReference>
<feature type="transmembrane region" description="Helical" evidence="1">
    <location>
        <begin position="273"/>
        <end position="292"/>
    </location>
</feature>
<dbReference type="SMART" id="SM00052">
    <property type="entry name" value="EAL"/>
    <property type="match status" value="1"/>
</dbReference>
<dbReference type="Gene3D" id="3.30.70.270">
    <property type="match status" value="1"/>
</dbReference>
<dbReference type="Pfam" id="PF00563">
    <property type="entry name" value="EAL"/>
    <property type="match status" value="1"/>
</dbReference>
<evidence type="ECO:0000259" key="2">
    <source>
        <dbReference type="PROSITE" id="PS50883"/>
    </source>
</evidence>
<dbReference type="PANTHER" id="PTHR44757:SF2">
    <property type="entry name" value="BIOFILM ARCHITECTURE MAINTENANCE PROTEIN MBAA"/>
    <property type="match status" value="1"/>
</dbReference>
<keyword evidence="1" id="KW-0812">Transmembrane</keyword>
<feature type="transmembrane region" description="Helical" evidence="1">
    <location>
        <begin position="298"/>
        <end position="317"/>
    </location>
</feature>
<dbReference type="PANTHER" id="PTHR44757">
    <property type="entry name" value="DIGUANYLATE CYCLASE DGCP"/>
    <property type="match status" value="1"/>
</dbReference>
<dbReference type="InterPro" id="IPR000160">
    <property type="entry name" value="GGDEF_dom"/>
</dbReference>
<evidence type="ECO:0000313" key="4">
    <source>
        <dbReference type="EMBL" id="SDS34704.1"/>
    </source>
</evidence>
<dbReference type="RefSeq" id="WP_239135541.1">
    <property type="nucleotide sequence ID" value="NZ_BOMJ01000081.1"/>
</dbReference>
<proteinExistence type="predicted"/>
<dbReference type="CDD" id="cd01949">
    <property type="entry name" value="GGDEF"/>
    <property type="match status" value="1"/>
</dbReference>
<dbReference type="FunFam" id="3.30.70.270:FF:000001">
    <property type="entry name" value="Diguanylate cyclase domain protein"/>
    <property type="match status" value="1"/>
</dbReference>
<dbReference type="InterPro" id="IPR052155">
    <property type="entry name" value="Biofilm_reg_signaling"/>
</dbReference>
<accession>A0A1H1RG26</accession>
<organism evidence="4 5">
    <name type="scientific">Actinoplanes derwentensis</name>
    <dbReference type="NCBI Taxonomy" id="113562"/>
    <lineage>
        <taxon>Bacteria</taxon>
        <taxon>Bacillati</taxon>
        <taxon>Actinomycetota</taxon>
        <taxon>Actinomycetes</taxon>
        <taxon>Micromonosporales</taxon>
        <taxon>Micromonosporaceae</taxon>
        <taxon>Actinoplanes</taxon>
    </lineage>
</organism>
<dbReference type="Proteomes" id="UP000198688">
    <property type="component" value="Chromosome I"/>
</dbReference>
<feature type="transmembrane region" description="Helical" evidence="1">
    <location>
        <begin position="14"/>
        <end position="34"/>
    </location>
</feature>
<reference evidence="4 5" key="1">
    <citation type="submission" date="2016-10" db="EMBL/GenBank/DDBJ databases">
        <authorList>
            <person name="de Groot N.N."/>
        </authorList>
    </citation>
    <scope>NUCLEOTIDE SEQUENCE [LARGE SCALE GENOMIC DNA]</scope>
    <source>
        <strain evidence="4 5">DSM 43941</strain>
    </source>
</reference>
<feature type="transmembrane region" description="Helical" evidence="1">
    <location>
        <begin position="46"/>
        <end position="62"/>
    </location>
</feature>
<name>A0A1H1RG26_9ACTN</name>
<feature type="domain" description="EAL" evidence="2">
    <location>
        <begin position="497"/>
        <end position="753"/>
    </location>
</feature>
<dbReference type="SUPFAM" id="SSF55073">
    <property type="entry name" value="Nucleotide cyclase"/>
    <property type="match status" value="1"/>
</dbReference>
<dbReference type="InterPro" id="IPR001633">
    <property type="entry name" value="EAL_dom"/>
</dbReference>
<protein>
    <submittedName>
        <fullName evidence="4">Diguanylate cyclase (GGDEF) domain-containing protein</fullName>
    </submittedName>
</protein>
<dbReference type="STRING" id="113562.SAMN04489716_0581"/>
<gene>
    <name evidence="4" type="ORF">SAMN04489716_0581</name>
</gene>
<keyword evidence="1" id="KW-0472">Membrane</keyword>
<dbReference type="InterPro" id="IPR035919">
    <property type="entry name" value="EAL_sf"/>
</dbReference>
<dbReference type="CDD" id="cd01948">
    <property type="entry name" value="EAL"/>
    <property type="match status" value="1"/>
</dbReference>
<dbReference type="NCBIfam" id="TIGR00254">
    <property type="entry name" value="GGDEF"/>
    <property type="match status" value="1"/>
</dbReference>
<evidence type="ECO:0000259" key="3">
    <source>
        <dbReference type="PROSITE" id="PS50887"/>
    </source>
</evidence>
<evidence type="ECO:0000256" key="1">
    <source>
        <dbReference type="SAM" id="Phobius"/>
    </source>
</evidence>
<feature type="transmembrane region" description="Helical" evidence="1">
    <location>
        <begin position="110"/>
        <end position="127"/>
    </location>
</feature>
<dbReference type="InterPro" id="IPR043128">
    <property type="entry name" value="Rev_trsase/Diguanyl_cyclase"/>
</dbReference>
<feature type="transmembrane region" description="Helical" evidence="1">
    <location>
        <begin position="139"/>
        <end position="157"/>
    </location>
</feature>
<sequence length="766" mass="83066">MGEPVDRPPVTSRVAIWGCGILLIPILVQSVTGWGADHALLINDLTRIPVTLLTAVLSLRLLRGTSLSPRRYRAWRWLGAGFVCQFAAHMASLIHTILRQPPDYPNAADYLYAIAIPCSVVGLLLLASAPRSRAERMKMLIDSITVLVGASMAIWYLEIAPIMQIPGADLEMLVFSAAVPVLDLVLIFALVVLVMRRATAATPVRLLAASAALKVLADTSYTITYVQFGIALAPGTWPFLLWAAADLLALLAVHHQARERDEPLPDGHHPKRLVSWLPYGAIVLAYGLLAFVGRHQSLYSLGGMILGAIVLTALVIGRQILAQHDNRRLAVTDPLTKLSNRALLTDRLADMIRQPVSKSRHSALLLIDLDRFKPINDTHGHEAGDAVLVAVGSVLRSVIRSGDTAGRLGGDEFALLLPDLPSRAMAESIAQRLIEALRTPVVFGEVLLSVEASIGVAFRDETVTSPEQLIANADTAMYAIKRSGRGDYRIYHADMDVRSRDNELRHALDRHEFIVHYQPIVSLTGSSDNGVEALVRWNHPDRGLLPPAAFLTAAEDTGALIPIGEWVLRESCGQMVRWQRQNPLTAPSWLSVNLSASQVRHPGLADMFRAVLDDTAFPAARLMVELPENSLLEPDERTAANLQALHALGVRLAVDNFGIGHSAIGYFKSVPLSVIKLDRTLVARIDVDPDSHDVIEALMRLASAFKLHSVASGVENAGQADRLVRMGCGYGQGYHLGRPMTAETITGLLAASAYPSSPAEATIVNG</sequence>
<feature type="transmembrane region" description="Helical" evidence="1">
    <location>
        <begin position="74"/>
        <end position="98"/>
    </location>
</feature>
<dbReference type="EMBL" id="LT629758">
    <property type="protein sequence ID" value="SDS34704.1"/>
    <property type="molecule type" value="Genomic_DNA"/>
</dbReference>
<evidence type="ECO:0000313" key="5">
    <source>
        <dbReference type="Proteomes" id="UP000198688"/>
    </source>
</evidence>